<organism evidence="4 5">
    <name type="scientific">Coniophora puteana (strain RWD-64-598)</name>
    <name type="common">Brown rot fungus</name>
    <dbReference type="NCBI Taxonomy" id="741705"/>
    <lineage>
        <taxon>Eukaryota</taxon>
        <taxon>Fungi</taxon>
        <taxon>Dikarya</taxon>
        <taxon>Basidiomycota</taxon>
        <taxon>Agaricomycotina</taxon>
        <taxon>Agaricomycetes</taxon>
        <taxon>Agaricomycetidae</taxon>
        <taxon>Boletales</taxon>
        <taxon>Coniophorineae</taxon>
        <taxon>Coniophoraceae</taxon>
        <taxon>Coniophora</taxon>
    </lineage>
</organism>
<comment type="caution">
    <text evidence="4">The sequence shown here is derived from an EMBL/GenBank/DDBJ whole genome shotgun (WGS) entry which is preliminary data.</text>
</comment>
<dbReference type="GO" id="GO:0004497">
    <property type="term" value="F:monooxygenase activity"/>
    <property type="evidence" value="ECO:0007669"/>
    <property type="project" value="InterPro"/>
</dbReference>
<dbReference type="Proteomes" id="UP000053558">
    <property type="component" value="Unassembled WGS sequence"/>
</dbReference>
<feature type="binding site" description="axial binding residue" evidence="2">
    <location>
        <position position="463"/>
    </location>
    <ligand>
        <name>heme</name>
        <dbReference type="ChEBI" id="CHEBI:30413"/>
    </ligand>
    <ligandPart>
        <name>Fe</name>
        <dbReference type="ChEBI" id="CHEBI:18248"/>
    </ligandPart>
</feature>
<dbReference type="PRINTS" id="PR00385">
    <property type="entry name" value="P450"/>
</dbReference>
<dbReference type="EMBL" id="JH711586">
    <property type="protein sequence ID" value="EIW76509.1"/>
    <property type="molecule type" value="Genomic_DNA"/>
</dbReference>
<keyword evidence="3" id="KW-0472">Membrane</keyword>
<keyword evidence="3" id="KW-0812">Transmembrane</keyword>
<dbReference type="GO" id="GO:0016705">
    <property type="term" value="F:oxidoreductase activity, acting on paired donors, with incorporation or reduction of molecular oxygen"/>
    <property type="evidence" value="ECO:0007669"/>
    <property type="project" value="InterPro"/>
</dbReference>
<comment type="pathway">
    <text evidence="1">Secondary metabolite biosynthesis.</text>
</comment>
<dbReference type="PANTHER" id="PTHR24305:SF218">
    <property type="entry name" value="P450, PUTATIVE (EUROFUNG)-RELATED"/>
    <property type="match status" value="1"/>
</dbReference>
<protein>
    <submittedName>
        <fullName evidence="4">Cytochrome P450</fullName>
    </submittedName>
</protein>
<evidence type="ECO:0000256" key="2">
    <source>
        <dbReference type="PIRSR" id="PIRSR602401-1"/>
    </source>
</evidence>
<keyword evidence="2" id="KW-0349">Heme</keyword>
<dbReference type="Gene3D" id="1.10.630.10">
    <property type="entry name" value="Cytochrome P450"/>
    <property type="match status" value="1"/>
</dbReference>
<comment type="cofactor">
    <cofactor evidence="2">
        <name>heme</name>
        <dbReference type="ChEBI" id="CHEBI:30413"/>
    </cofactor>
</comment>
<accession>A0A5M3MB98</accession>
<dbReference type="InterPro" id="IPR001128">
    <property type="entry name" value="Cyt_P450"/>
</dbReference>
<dbReference type="OMA" id="NLVCRIP"/>
<name>A0A5M3MB98_CONPW</name>
<dbReference type="RefSeq" id="XP_007773716.1">
    <property type="nucleotide sequence ID" value="XM_007775526.1"/>
</dbReference>
<dbReference type="SUPFAM" id="SSF48264">
    <property type="entry name" value="Cytochrome P450"/>
    <property type="match status" value="1"/>
</dbReference>
<keyword evidence="5" id="KW-1185">Reference proteome</keyword>
<keyword evidence="2" id="KW-0479">Metal-binding</keyword>
<reference evidence="5" key="1">
    <citation type="journal article" date="2012" name="Science">
        <title>The Paleozoic origin of enzymatic lignin decomposition reconstructed from 31 fungal genomes.</title>
        <authorList>
            <person name="Floudas D."/>
            <person name="Binder M."/>
            <person name="Riley R."/>
            <person name="Barry K."/>
            <person name="Blanchette R.A."/>
            <person name="Henrissat B."/>
            <person name="Martinez A.T."/>
            <person name="Otillar R."/>
            <person name="Spatafora J.W."/>
            <person name="Yadav J.S."/>
            <person name="Aerts A."/>
            <person name="Benoit I."/>
            <person name="Boyd A."/>
            <person name="Carlson A."/>
            <person name="Copeland A."/>
            <person name="Coutinho P.M."/>
            <person name="de Vries R.P."/>
            <person name="Ferreira P."/>
            <person name="Findley K."/>
            <person name="Foster B."/>
            <person name="Gaskell J."/>
            <person name="Glotzer D."/>
            <person name="Gorecki P."/>
            <person name="Heitman J."/>
            <person name="Hesse C."/>
            <person name="Hori C."/>
            <person name="Igarashi K."/>
            <person name="Jurgens J.A."/>
            <person name="Kallen N."/>
            <person name="Kersten P."/>
            <person name="Kohler A."/>
            <person name="Kuees U."/>
            <person name="Kumar T.K.A."/>
            <person name="Kuo A."/>
            <person name="LaButti K."/>
            <person name="Larrondo L.F."/>
            <person name="Lindquist E."/>
            <person name="Ling A."/>
            <person name="Lombard V."/>
            <person name="Lucas S."/>
            <person name="Lundell T."/>
            <person name="Martin R."/>
            <person name="McLaughlin D.J."/>
            <person name="Morgenstern I."/>
            <person name="Morin E."/>
            <person name="Murat C."/>
            <person name="Nagy L.G."/>
            <person name="Nolan M."/>
            <person name="Ohm R.A."/>
            <person name="Patyshakuliyeva A."/>
            <person name="Rokas A."/>
            <person name="Ruiz-Duenas F.J."/>
            <person name="Sabat G."/>
            <person name="Salamov A."/>
            <person name="Samejima M."/>
            <person name="Schmutz J."/>
            <person name="Slot J.C."/>
            <person name="St John F."/>
            <person name="Stenlid J."/>
            <person name="Sun H."/>
            <person name="Sun S."/>
            <person name="Syed K."/>
            <person name="Tsang A."/>
            <person name="Wiebenga A."/>
            <person name="Young D."/>
            <person name="Pisabarro A."/>
            <person name="Eastwood D.C."/>
            <person name="Martin F."/>
            <person name="Cullen D."/>
            <person name="Grigoriev I.V."/>
            <person name="Hibbett D.S."/>
        </authorList>
    </citation>
    <scope>NUCLEOTIDE SEQUENCE [LARGE SCALE GENOMIC DNA]</scope>
    <source>
        <strain evidence="5">RWD-64-598 SS2</strain>
    </source>
</reference>
<dbReference type="OrthoDB" id="3945418at2759"/>
<keyword evidence="3" id="KW-1133">Transmembrane helix</keyword>
<evidence type="ECO:0000256" key="1">
    <source>
        <dbReference type="ARBA" id="ARBA00005179"/>
    </source>
</evidence>
<dbReference type="Pfam" id="PF00067">
    <property type="entry name" value="p450"/>
    <property type="match status" value="1"/>
</dbReference>
<dbReference type="PANTHER" id="PTHR24305">
    <property type="entry name" value="CYTOCHROME P450"/>
    <property type="match status" value="1"/>
</dbReference>
<dbReference type="PRINTS" id="PR00463">
    <property type="entry name" value="EP450I"/>
</dbReference>
<dbReference type="KEGG" id="cput:CONPUDRAFT_131167"/>
<proteinExistence type="predicted"/>
<evidence type="ECO:0000313" key="4">
    <source>
        <dbReference type="EMBL" id="EIW76509.1"/>
    </source>
</evidence>
<dbReference type="AlphaFoldDB" id="A0A5M3MB98"/>
<sequence>MSHIQSAAFPSTSWIPYLFLALLALYVGSRVIYNLFLSPLSSIPGPWYAAVSNLWMTTHVLRLQQCKTNHALFETYGPVVRVGPNKVIFKDLSAMRSVYSTHKFDKSSWYKGLLTNENDHAMTTLDHASHAIRRKGYAPHYVPANIAMFQPEANDYTNELLKGLDRFNGQVVDCLSLFRHYMVDMIITSSYGYRQGSIKKWFSGEEDPMSNAIADFPKRGLIRSAIPTWFWDLLCQIPVRRWRLLCDSDRIMGEFVGARVYDMRAQVNAEKLHEVEKVPLLQRLLGYKYTSTNENMPDHDIISELMGHMIAGSDTTSNTLSYMFWELSRRPDVMIKLQNELDAVMPDSRAIPDISTLQKLPYLNAFLNEGLRVYSAVPSPLERVVPPSSKGSPSDDCFDLMGYALPPGTIVSTQGWSMHHDAAVFHSPDTFLPDRWLESCNNPTNLSKMAQYMMPFGAGARICGGKNLAHMMLRIAIASVVRNFNVVAPAETNATSMDIKDSFVIFPAAMECKLAFHPR</sequence>
<dbReference type="InterPro" id="IPR036396">
    <property type="entry name" value="Cyt_P450_sf"/>
</dbReference>
<dbReference type="InterPro" id="IPR050121">
    <property type="entry name" value="Cytochrome_P450_monoxygenase"/>
</dbReference>
<dbReference type="GeneID" id="19200322"/>
<evidence type="ECO:0000256" key="3">
    <source>
        <dbReference type="SAM" id="Phobius"/>
    </source>
</evidence>
<gene>
    <name evidence="4" type="ORF">CONPUDRAFT_131167</name>
</gene>
<dbReference type="InterPro" id="IPR002401">
    <property type="entry name" value="Cyt_P450_E_grp-I"/>
</dbReference>
<feature type="transmembrane region" description="Helical" evidence="3">
    <location>
        <begin position="14"/>
        <end position="33"/>
    </location>
</feature>
<dbReference type="GO" id="GO:0005506">
    <property type="term" value="F:iron ion binding"/>
    <property type="evidence" value="ECO:0007669"/>
    <property type="project" value="InterPro"/>
</dbReference>
<dbReference type="GO" id="GO:0020037">
    <property type="term" value="F:heme binding"/>
    <property type="evidence" value="ECO:0007669"/>
    <property type="project" value="InterPro"/>
</dbReference>
<keyword evidence="2" id="KW-0408">Iron</keyword>
<evidence type="ECO:0000313" key="5">
    <source>
        <dbReference type="Proteomes" id="UP000053558"/>
    </source>
</evidence>